<evidence type="ECO:0000313" key="1">
    <source>
        <dbReference type="EMBL" id="KAJ4715386.1"/>
    </source>
</evidence>
<dbReference type="EMBL" id="CM051400">
    <property type="protein sequence ID" value="KAJ4715386.1"/>
    <property type="molecule type" value="Genomic_DNA"/>
</dbReference>
<comment type="caution">
    <text evidence="1">The sequence shown here is derived from an EMBL/GenBank/DDBJ whole genome shotgun (WGS) entry which is preliminary data.</text>
</comment>
<protein>
    <submittedName>
        <fullName evidence="1">Autophagy-related protein</fullName>
    </submittedName>
</protein>
<accession>A0ACC1XV49</accession>
<proteinExistence type="predicted"/>
<dbReference type="Proteomes" id="UP001164539">
    <property type="component" value="Chromosome 7"/>
</dbReference>
<reference evidence="1 2" key="1">
    <citation type="journal article" date="2023" name="Science">
        <title>Complex scaffold remodeling in plant triterpene biosynthesis.</title>
        <authorList>
            <person name="De La Pena R."/>
            <person name="Hodgson H."/>
            <person name="Liu J.C."/>
            <person name="Stephenson M.J."/>
            <person name="Martin A.C."/>
            <person name="Owen C."/>
            <person name="Harkess A."/>
            <person name="Leebens-Mack J."/>
            <person name="Jimenez L.E."/>
            <person name="Osbourn A."/>
            <person name="Sattely E.S."/>
        </authorList>
    </citation>
    <scope>NUCLEOTIDE SEQUENCE [LARGE SCALE GENOMIC DNA]</scope>
    <source>
        <strain evidence="2">cv. JPN11</strain>
        <tissue evidence="1">Leaf</tissue>
    </source>
</reference>
<keyword evidence="2" id="KW-1185">Reference proteome</keyword>
<evidence type="ECO:0000313" key="2">
    <source>
        <dbReference type="Proteomes" id="UP001164539"/>
    </source>
</evidence>
<gene>
    <name evidence="1" type="ORF">OWV82_013750</name>
</gene>
<name>A0ACC1XV49_MELAZ</name>
<sequence length="383" mass="42651">MYQIITEFYVKSLHIILESRSLSNFSGEQVLSFPSSSSSSSLGVRLRDKWFNLALRECPAALKNPYLWAHSILEPMVVDVICYRRDIGSNLSSVRSSDMEESALQTISGKIVERWVVQYVSKSSEDRGSTSPTQATMYRNCILLFRSLYTTVRLLPTYKILRDLNSDGQVLTFGLAHRVSSFVQPFASKEGAGYLQFGFTPVDISSGRLCISVLYRSSISEEDQIKEFAFPPISSETSPFDSMSEYFTPSPSFSPSPSSLPPIYIPGTHLHPESAITLVNSPALFSKQNLSPSPLSSATSKIDRRISSIQTGATIEKLPPLGKDDSEKYSRIKLWSKVSQQIPFSRSSSRPYQDDSENEFLCTFDVEGVESNPSSRNSTALEV</sequence>
<organism evidence="1 2">
    <name type="scientific">Melia azedarach</name>
    <name type="common">Chinaberry tree</name>
    <dbReference type="NCBI Taxonomy" id="155640"/>
    <lineage>
        <taxon>Eukaryota</taxon>
        <taxon>Viridiplantae</taxon>
        <taxon>Streptophyta</taxon>
        <taxon>Embryophyta</taxon>
        <taxon>Tracheophyta</taxon>
        <taxon>Spermatophyta</taxon>
        <taxon>Magnoliopsida</taxon>
        <taxon>eudicotyledons</taxon>
        <taxon>Gunneridae</taxon>
        <taxon>Pentapetalae</taxon>
        <taxon>rosids</taxon>
        <taxon>malvids</taxon>
        <taxon>Sapindales</taxon>
        <taxon>Meliaceae</taxon>
        <taxon>Melia</taxon>
    </lineage>
</organism>